<dbReference type="Pfam" id="PF00096">
    <property type="entry name" value="zf-C2H2"/>
    <property type="match status" value="2"/>
</dbReference>
<accession>A0A0C9TRU6</accession>
<keyword evidence="9" id="KW-1185">Reference proteome</keyword>
<dbReference type="SUPFAM" id="SSF57667">
    <property type="entry name" value="beta-beta-alpha zinc fingers"/>
    <property type="match status" value="1"/>
</dbReference>
<evidence type="ECO:0000256" key="6">
    <source>
        <dbReference type="SAM" id="MobiDB-lite"/>
    </source>
</evidence>
<dbReference type="PROSITE" id="PS50157">
    <property type="entry name" value="ZINC_FINGER_C2H2_2"/>
    <property type="match status" value="2"/>
</dbReference>
<dbReference type="EMBL" id="KN819425">
    <property type="protein sequence ID" value="KIJ09926.1"/>
    <property type="molecule type" value="Genomic_DNA"/>
</dbReference>
<dbReference type="PANTHER" id="PTHR19818:SF139">
    <property type="entry name" value="PAIR-RULE PROTEIN ODD-PAIRED"/>
    <property type="match status" value="1"/>
</dbReference>
<feature type="compositionally biased region" description="Low complexity" evidence="6">
    <location>
        <begin position="360"/>
        <end position="375"/>
    </location>
</feature>
<evidence type="ECO:0000256" key="3">
    <source>
        <dbReference type="ARBA" id="ARBA00022771"/>
    </source>
</evidence>
<evidence type="ECO:0000313" key="8">
    <source>
        <dbReference type="EMBL" id="KIJ09926.1"/>
    </source>
</evidence>
<dbReference type="HOGENOM" id="CLU_040448_0_0_1"/>
<dbReference type="FunFam" id="3.30.160.60:FF:000125">
    <property type="entry name" value="Putative zinc finger protein 143"/>
    <property type="match status" value="1"/>
</dbReference>
<protein>
    <recommendedName>
        <fullName evidence="7">C2H2-type domain-containing protein</fullName>
    </recommendedName>
</protein>
<evidence type="ECO:0000313" key="9">
    <source>
        <dbReference type="Proteomes" id="UP000053647"/>
    </source>
</evidence>
<keyword evidence="1" id="KW-0479">Metal-binding</keyword>
<feature type="region of interest" description="Disordered" evidence="6">
    <location>
        <begin position="347"/>
        <end position="402"/>
    </location>
</feature>
<reference evidence="8 9" key="1">
    <citation type="submission" date="2014-06" db="EMBL/GenBank/DDBJ databases">
        <authorList>
            <consortium name="DOE Joint Genome Institute"/>
            <person name="Kuo A."/>
            <person name="Kohler A."/>
            <person name="Nagy L.G."/>
            <person name="Floudas D."/>
            <person name="Copeland A."/>
            <person name="Barry K.W."/>
            <person name="Cichocki N."/>
            <person name="Veneault-Fourrey C."/>
            <person name="LaButti K."/>
            <person name="Lindquist E.A."/>
            <person name="Lipzen A."/>
            <person name="Lundell T."/>
            <person name="Morin E."/>
            <person name="Murat C."/>
            <person name="Sun H."/>
            <person name="Tunlid A."/>
            <person name="Henrissat B."/>
            <person name="Grigoriev I.V."/>
            <person name="Hibbett D.S."/>
            <person name="Martin F."/>
            <person name="Nordberg H.P."/>
            <person name="Cantor M.N."/>
            <person name="Hua S.X."/>
        </authorList>
    </citation>
    <scope>NUCLEOTIDE SEQUENCE [LARGE SCALE GENOMIC DNA]</scope>
    <source>
        <strain evidence="8 9">ATCC 200175</strain>
    </source>
</reference>
<feature type="compositionally biased region" description="Low complexity" evidence="6">
    <location>
        <begin position="192"/>
        <end position="202"/>
    </location>
</feature>
<dbReference type="Gene3D" id="3.30.160.60">
    <property type="entry name" value="Classic Zinc Finger"/>
    <property type="match status" value="2"/>
</dbReference>
<evidence type="ECO:0000256" key="2">
    <source>
        <dbReference type="ARBA" id="ARBA00022737"/>
    </source>
</evidence>
<feature type="domain" description="C2H2-type" evidence="7">
    <location>
        <begin position="102"/>
        <end position="132"/>
    </location>
</feature>
<feature type="region of interest" description="Disordered" evidence="6">
    <location>
        <begin position="156"/>
        <end position="222"/>
    </location>
</feature>
<gene>
    <name evidence="8" type="ORF">PAXINDRAFT_138635</name>
</gene>
<dbReference type="PROSITE" id="PS00028">
    <property type="entry name" value="ZINC_FINGER_C2H2_1"/>
    <property type="match status" value="2"/>
</dbReference>
<evidence type="ECO:0000256" key="4">
    <source>
        <dbReference type="ARBA" id="ARBA00022833"/>
    </source>
</evidence>
<dbReference type="SMART" id="SM00355">
    <property type="entry name" value="ZnF_C2H2"/>
    <property type="match status" value="2"/>
</dbReference>
<dbReference type="AlphaFoldDB" id="A0A0C9TRU6"/>
<name>A0A0C9TRU6_PAXIN</name>
<keyword evidence="4" id="KW-0862">Zinc</keyword>
<evidence type="ECO:0000256" key="5">
    <source>
        <dbReference type="PROSITE-ProRule" id="PRU00042"/>
    </source>
</evidence>
<evidence type="ECO:0000256" key="1">
    <source>
        <dbReference type="ARBA" id="ARBA00022723"/>
    </source>
</evidence>
<dbReference type="OrthoDB" id="6365676at2759"/>
<organism evidence="8 9">
    <name type="scientific">Paxillus involutus ATCC 200175</name>
    <dbReference type="NCBI Taxonomy" id="664439"/>
    <lineage>
        <taxon>Eukaryota</taxon>
        <taxon>Fungi</taxon>
        <taxon>Dikarya</taxon>
        <taxon>Basidiomycota</taxon>
        <taxon>Agaricomycotina</taxon>
        <taxon>Agaricomycetes</taxon>
        <taxon>Agaricomycetidae</taxon>
        <taxon>Boletales</taxon>
        <taxon>Paxilineae</taxon>
        <taxon>Paxillaceae</taxon>
        <taxon>Paxillus</taxon>
    </lineage>
</organism>
<dbReference type="GO" id="GO:0005634">
    <property type="term" value="C:nucleus"/>
    <property type="evidence" value="ECO:0007669"/>
    <property type="project" value="TreeGrafter"/>
</dbReference>
<proteinExistence type="predicted"/>
<dbReference type="GO" id="GO:0008270">
    <property type="term" value="F:zinc ion binding"/>
    <property type="evidence" value="ECO:0007669"/>
    <property type="project" value="UniProtKB-KW"/>
</dbReference>
<feature type="compositionally biased region" description="Basic residues" evidence="6">
    <location>
        <begin position="203"/>
        <end position="212"/>
    </location>
</feature>
<keyword evidence="2" id="KW-0677">Repeat</keyword>
<dbReference type="Proteomes" id="UP000053647">
    <property type="component" value="Unassembled WGS sequence"/>
</dbReference>
<feature type="domain" description="C2H2-type" evidence="7">
    <location>
        <begin position="133"/>
        <end position="162"/>
    </location>
</feature>
<dbReference type="InterPro" id="IPR036236">
    <property type="entry name" value="Znf_C2H2_sf"/>
</dbReference>
<dbReference type="GO" id="GO:0000981">
    <property type="term" value="F:DNA-binding transcription factor activity, RNA polymerase II-specific"/>
    <property type="evidence" value="ECO:0007669"/>
    <property type="project" value="UniProtKB-ARBA"/>
</dbReference>
<dbReference type="GO" id="GO:0045944">
    <property type="term" value="P:positive regulation of transcription by RNA polymerase II"/>
    <property type="evidence" value="ECO:0007669"/>
    <property type="project" value="UniProtKB-ARBA"/>
</dbReference>
<feature type="region of interest" description="Disordered" evidence="6">
    <location>
        <begin position="49"/>
        <end position="96"/>
    </location>
</feature>
<feature type="compositionally biased region" description="Pro residues" evidence="6">
    <location>
        <begin position="392"/>
        <end position="402"/>
    </location>
</feature>
<evidence type="ECO:0000259" key="7">
    <source>
        <dbReference type="PROSITE" id="PS50157"/>
    </source>
</evidence>
<dbReference type="InterPro" id="IPR050329">
    <property type="entry name" value="GLI_C2H2-zinc-finger"/>
</dbReference>
<reference evidence="9" key="2">
    <citation type="submission" date="2015-01" db="EMBL/GenBank/DDBJ databases">
        <title>Evolutionary Origins and Diversification of the Mycorrhizal Mutualists.</title>
        <authorList>
            <consortium name="DOE Joint Genome Institute"/>
            <consortium name="Mycorrhizal Genomics Consortium"/>
            <person name="Kohler A."/>
            <person name="Kuo A."/>
            <person name="Nagy L.G."/>
            <person name="Floudas D."/>
            <person name="Copeland A."/>
            <person name="Barry K.W."/>
            <person name="Cichocki N."/>
            <person name="Veneault-Fourrey C."/>
            <person name="LaButti K."/>
            <person name="Lindquist E.A."/>
            <person name="Lipzen A."/>
            <person name="Lundell T."/>
            <person name="Morin E."/>
            <person name="Murat C."/>
            <person name="Riley R."/>
            <person name="Ohm R."/>
            <person name="Sun H."/>
            <person name="Tunlid A."/>
            <person name="Henrissat B."/>
            <person name="Grigoriev I.V."/>
            <person name="Hibbett D.S."/>
            <person name="Martin F."/>
        </authorList>
    </citation>
    <scope>NUCLEOTIDE SEQUENCE [LARGE SCALE GENOMIC DNA]</scope>
    <source>
        <strain evidence="9">ATCC 200175</strain>
    </source>
</reference>
<dbReference type="InterPro" id="IPR013087">
    <property type="entry name" value="Znf_C2H2_type"/>
</dbReference>
<keyword evidence="3 5" id="KW-0863">Zinc-finger</keyword>
<dbReference type="PANTHER" id="PTHR19818">
    <property type="entry name" value="ZINC FINGER PROTEIN ZIC AND GLI"/>
    <property type="match status" value="1"/>
</dbReference>
<sequence length="402" mass="42855">MIKMEPTILISAPASVTDAEEQPPMVEAPATISRASPASGEYTFLDASSSSFTAERRGPRIRTAPPVPVPNLTKKSRGRRVPTAEDTVTESEPAEGKKGRVYICKVQDCGKCFSRGEHLKRHIRSIHTHEKPFQCPHPACDKRFNRNDNLLQHLRVHKGDSSSQTSVDSAPGPAGEELPVEEGSSSAMAPQRTSTKTTNTARRATRPLRKTKSAASTPPIPAARLAALRMPGRGLPLPLPRTYSMPPLPSLAPSYHSPAAAGFMNNTNIAVSSLRTAIDESDGEPETDTDVEARGASGYDLRSLYSFSRGLGKQTFRDPAYAVRESGHSQERIGDVMGEGSFSNARGERVINHETIQAKSEPASSPNPGSSGSRAATEEPGERLAGALSAAPSPPPSAVSAH</sequence>
<dbReference type="GO" id="GO:0000978">
    <property type="term" value="F:RNA polymerase II cis-regulatory region sequence-specific DNA binding"/>
    <property type="evidence" value="ECO:0007669"/>
    <property type="project" value="TreeGrafter"/>
</dbReference>